<proteinExistence type="predicted"/>
<evidence type="ECO:0000313" key="4">
    <source>
        <dbReference type="Proteomes" id="UP001597319"/>
    </source>
</evidence>
<feature type="signal peptide" evidence="1">
    <location>
        <begin position="1"/>
        <end position="32"/>
    </location>
</feature>
<dbReference type="Gene3D" id="3.30.310.70">
    <property type="entry name" value="TT1751-like domain"/>
    <property type="match status" value="1"/>
</dbReference>
<accession>A0ABW5LHF9</accession>
<dbReference type="PANTHER" id="PTHR38342:SF2">
    <property type="entry name" value="INNER MEMBRANE OR EXPORTED"/>
    <property type="match status" value="1"/>
</dbReference>
<dbReference type="PANTHER" id="PTHR38342">
    <property type="entry name" value="SLR5037 PROTEIN"/>
    <property type="match status" value="1"/>
</dbReference>
<feature type="chain" id="PRO_5047502677" evidence="1">
    <location>
        <begin position="33"/>
        <end position="181"/>
    </location>
</feature>
<sequence length="181" mass="20243">MKIKPYTKIKGAKRIVFFFLYILTLISCNQTANDTSKTVQNELERMETAAKEGIVTKESTKSFEETYSTLIEVISNNPNLKIIAELDHQANAASVGLELRPTRIVMFGNPKLGTPLMQNAQTTGLDLPQKIMVWQDEQNVVRISYNDPQYLQQRHEIGGTQEVLNKISAALDKITSVASGL</sequence>
<protein>
    <submittedName>
        <fullName evidence="3">DUF302 domain-containing protein</fullName>
    </submittedName>
</protein>
<dbReference type="InterPro" id="IPR005180">
    <property type="entry name" value="DUF302"/>
</dbReference>
<name>A0ABW5LHF9_9FLAO</name>
<dbReference type="SUPFAM" id="SSF103247">
    <property type="entry name" value="TT1751-like"/>
    <property type="match status" value="1"/>
</dbReference>
<organism evidence="3 4">
    <name type="scientific">Aquimarina rubra</name>
    <dbReference type="NCBI Taxonomy" id="1920033"/>
    <lineage>
        <taxon>Bacteria</taxon>
        <taxon>Pseudomonadati</taxon>
        <taxon>Bacteroidota</taxon>
        <taxon>Flavobacteriia</taxon>
        <taxon>Flavobacteriales</taxon>
        <taxon>Flavobacteriaceae</taxon>
        <taxon>Aquimarina</taxon>
    </lineage>
</organism>
<dbReference type="EMBL" id="JBHULE010000019">
    <property type="protein sequence ID" value="MFD2564215.1"/>
    <property type="molecule type" value="Genomic_DNA"/>
</dbReference>
<reference evidence="4" key="1">
    <citation type="journal article" date="2019" name="Int. J. Syst. Evol. Microbiol.">
        <title>The Global Catalogue of Microorganisms (GCM) 10K type strain sequencing project: providing services to taxonomists for standard genome sequencing and annotation.</title>
        <authorList>
            <consortium name="The Broad Institute Genomics Platform"/>
            <consortium name="The Broad Institute Genome Sequencing Center for Infectious Disease"/>
            <person name="Wu L."/>
            <person name="Ma J."/>
        </authorList>
    </citation>
    <scope>NUCLEOTIDE SEQUENCE [LARGE SCALE GENOMIC DNA]</scope>
    <source>
        <strain evidence="4">KCTC 52274</strain>
    </source>
</reference>
<keyword evidence="4" id="KW-1185">Reference proteome</keyword>
<keyword evidence="1" id="KW-0732">Signal</keyword>
<dbReference type="Pfam" id="PF03625">
    <property type="entry name" value="DUF302"/>
    <property type="match status" value="1"/>
</dbReference>
<dbReference type="Proteomes" id="UP001597319">
    <property type="component" value="Unassembled WGS sequence"/>
</dbReference>
<feature type="domain" description="DUF302" evidence="2">
    <location>
        <begin position="86"/>
        <end position="148"/>
    </location>
</feature>
<dbReference type="RefSeq" id="WP_378294058.1">
    <property type="nucleotide sequence ID" value="NZ_JBHULE010000019.1"/>
</dbReference>
<dbReference type="InterPro" id="IPR035923">
    <property type="entry name" value="TT1751-like_sf"/>
</dbReference>
<evidence type="ECO:0000259" key="2">
    <source>
        <dbReference type="Pfam" id="PF03625"/>
    </source>
</evidence>
<evidence type="ECO:0000313" key="3">
    <source>
        <dbReference type="EMBL" id="MFD2564215.1"/>
    </source>
</evidence>
<dbReference type="PROSITE" id="PS51257">
    <property type="entry name" value="PROKAR_LIPOPROTEIN"/>
    <property type="match status" value="1"/>
</dbReference>
<dbReference type="CDD" id="cd14797">
    <property type="entry name" value="DUF302"/>
    <property type="match status" value="1"/>
</dbReference>
<comment type="caution">
    <text evidence="3">The sequence shown here is derived from an EMBL/GenBank/DDBJ whole genome shotgun (WGS) entry which is preliminary data.</text>
</comment>
<gene>
    <name evidence="3" type="ORF">ACFSR1_16160</name>
</gene>
<evidence type="ECO:0000256" key="1">
    <source>
        <dbReference type="SAM" id="SignalP"/>
    </source>
</evidence>